<dbReference type="Pfam" id="PF09527">
    <property type="entry name" value="ATPase_gene1"/>
    <property type="match status" value="1"/>
</dbReference>
<proteinExistence type="predicted"/>
<evidence type="ECO:0008006" key="4">
    <source>
        <dbReference type="Google" id="ProtNLM"/>
    </source>
</evidence>
<keyword evidence="1" id="KW-1133">Transmembrane helix</keyword>
<feature type="transmembrane region" description="Helical" evidence="1">
    <location>
        <begin position="46"/>
        <end position="64"/>
    </location>
</feature>
<name>A0A316TNS1_9BACT</name>
<evidence type="ECO:0000256" key="1">
    <source>
        <dbReference type="SAM" id="Phobius"/>
    </source>
</evidence>
<keyword evidence="1" id="KW-0472">Membrane</keyword>
<accession>A0A316TNS1</accession>
<sequence>MLRGPGFKSYLQYVSFGTEIAVAVGAPILLGYWLDTVFDTSPYLTLSGVLLAVILFILMLIRLIRKLNEE</sequence>
<keyword evidence="3" id="KW-1185">Reference proteome</keyword>
<keyword evidence="1" id="KW-0812">Transmembrane</keyword>
<reference evidence="2 3" key="1">
    <citation type="submission" date="2018-05" db="EMBL/GenBank/DDBJ databases">
        <title>Rhodohalobacter halophilus gen. nov., sp. nov., a moderately halophilic member of the family Balneolaceae.</title>
        <authorList>
            <person name="Liu Z.-W."/>
        </authorList>
    </citation>
    <scope>NUCLEOTIDE SEQUENCE [LARGE SCALE GENOMIC DNA]</scope>
    <source>
        <strain evidence="2 3">8A47</strain>
    </source>
</reference>
<evidence type="ECO:0000313" key="3">
    <source>
        <dbReference type="Proteomes" id="UP000245533"/>
    </source>
</evidence>
<organism evidence="2 3">
    <name type="scientific">Rhodohalobacter mucosus</name>
    <dbReference type="NCBI Taxonomy" id="2079485"/>
    <lineage>
        <taxon>Bacteria</taxon>
        <taxon>Pseudomonadati</taxon>
        <taxon>Balneolota</taxon>
        <taxon>Balneolia</taxon>
        <taxon>Balneolales</taxon>
        <taxon>Balneolaceae</taxon>
        <taxon>Rhodohalobacter</taxon>
    </lineage>
</organism>
<protein>
    <recommendedName>
        <fullName evidence="4">AtpZ/AtpI family protein</fullName>
    </recommendedName>
</protein>
<evidence type="ECO:0000313" key="2">
    <source>
        <dbReference type="EMBL" id="PWN06247.1"/>
    </source>
</evidence>
<feature type="transmembrane region" description="Helical" evidence="1">
    <location>
        <begin position="12"/>
        <end position="34"/>
    </location>
</feature>
<gene>
    <name evidence="2" type="ORF">DDZ15_10485</name>
</gene>
<dbReference type="Proteomes" id="UP000245533">
    <property type="component" value="Unassembled WGS sequence"/>
</dbReference>
<dbReference type="AlphaFoldDB" id="A0A316TNS1"/>
<dbReference type="InterPro" id="IPR032820">
    <property type="entry name" value="ATPase_put"/>
</dbReference>
<dbReference type="EMBL" id="QGGB01000007">
    <property type="protein sequence ID" value="PWN06247.1"/>
    <property type="molecule type" value="Genomic_DNA"/>
</dbReference>
<comment type="caution">
    <text evidence="2">The sequence shown here is derived from an EMBL/GenBank/DDBJ whole genome shotgun (WGS) entry which is preliminary data.</text>
</comment>